<dbReference type="GO" id="GO:0005737">
    <property type="term" value="C:cytoplasm"/>
    <property type="evidence" value="ECO:0007669"/>
    <property type="project" value="TreeGrafter"/>
</dbReference>
<dbReference type="Gene3D" id="3.30.200.20">
    <property type="entry name" value="Phosphorylase Kinase, domain 1"/>
    <property type="match status" value="1"/>
</dbReference>
<evidence type="ECO:0008006" key="2">
    <source>
        <dbReference type="Google" id="ProtNLM"/>
    </source>
</evidence>
<dbReference type="InterPro" id="IPR011009">
    <property type="entry name" value="Kinase-like_dom_sf"/>
</dbReference>
<reference evidence="1" key="1">
    <citation type="submission" date="2018-05" db="EMBL/GenBank/DDBJ databases">
        <authorList>
            <person name="Lanie J.A."/>
            <person name="Ng W.-L."/>
            <person name="Kazmierczak K.M."/>
            <person name="Andrzejewski T.M."/>
            <person name="Davidsen T.M."/>
            <person name="Wayne K.J."/>
            <person name="Tettelin H."/>
            <person name="Glass J.I."/>
            <person name="Rusch D."/>
            <person name="Podicherti R."/>
            <person name="Tsui H.-C.T."/>
            <person name="Winkler M.E."/>
        </authorList>
    </citation>
    <scope>NUCLEOTIDE SEQUENCE</scope>
</reference>
<protein>
    <recommendedName>
        <fullName evidence="2">Aminoglycoside phosphotransferase domain-containing protein</fullName>
    </recommendedName>
</protein>
<evidence type="ECO:0000313" key="1">
    <source>
        <dbReference type="EMBL" id="SVA88581.1"/>
    </source>
</evidence>
<dbReference type="CDD" id="cd05151">
    <property type="entry name" value="ChoK-like"/>
    <property type="match status" value="1"/>
</dbReference>
<proteinExistence type="predicted"/>
<accession>A0A381ZHX5</accession>
<dbReference type="GO" id="GO:0006646">
    <property type="term" value="P:phosphatidylethanolamine biosynthetic process"/>
    <property type="evidence" value="ECO:0007669"/>
    <property type="project" value="TreeGrafter"/>
</dbReference>
<name>A0A381ZHX5_9ZZZZ</name>
<sequence>MANDSYIVSDDSNKYVVKIGGDKQDYGIVRSHEIEASKAGYKAGISPKVLYFDDSILVSQYIQSNHLTPEKVKAKETLKKIIHLIKIVHKEVVNFLEGPNLSNDIFQMINVKIFHLKEKNNPHTDKLNKFIKECEIFEKESKSYEKVFTHNDFFYKNILDDDKKLWLIDWEFSGFNSPYLDLANLSKNNEFSEDDDNFILEGYEGDSITSNSKFKLHLFKCVSLLNEVLWSMISEISSKKVFDFVSYTNNMLKRYEKQFDYYNSLRISI</sequence>
<organism evidence="1">
    <name type="scientific">marine metagenome</name>
    <dbReference type="NCBI Taxonomy" id="408172"/>
    <lineage>
        <taxon>unclassified sequences</taxon>
        <taxon>metagenomes</taxon>
        <taxon>ecological metagenomes</taxon>
    </lineage>
</organism>
<dbReference type="PANTHER" id="PTHR22603:SF66">
    <property type="entry name" value="ETHANOLAMINE KINASE"/>
    <property type="match status" value="1"/>
</dbReference>
<dbReference type="Pfam" id="PF01633">
    <property type="entry name" value="Choline_kinase"/>
    <property type="match status" value="1"/>
</dbReference>
<gene>
    <name evidence="1" type="ORF">METZ01_LOCUS141435</name>
</gene>
<dbReference type="GO" id="GO:0004305">
    <property type="term" value="F:ethanolamine kinase activity"/>
    <property type="evidence" value="ECO:0007669"/>
    <property type="project" value="TreeGrafter"/>
</dbReference>
<dbReference type="SUPFAM" id="SSF56112">
    <property type="entry name" value="Protein kinase-like (PK-like)"/>
    <property type="match status" value="1"/>
</dbReference>
<dbReference type="EMBL" id="UINC01021306">
    <property type="protein sequence ID" value="SVA88581.1"/>
    <property type="molecule type" value="Genomic_DNA"/>
</dbReference>
<dbReference type="PANTHER" id="PTHR22603">
    <property type="entry name" value="CHOLINE/ETHANOALAMINE KINASE"/>
    <property type="match status" value="1"/>
</dbReference>
<dbReference type="AlphaFoldDB" id="A0A381ZHX5"/>
<dbReference type="Gene3D" id="3.90.1200.10">
    <property type="match status" value="1"/>
</dbReference>